<dbReference type="EMBL" id="JAUTXT010000001">
    <property type="protein sequence ID" value="KAK3679888.1"/>
    <property type="molecule type" value="Genomic_DNA"/>
</dbReference>
<evidence type="ECO:0000313" key="2">
    <source>
        <dbReference type="Proteomes" id="UP001274830"/>
    </source>
</evidence>
<evidence type="ECO:0000313" key="1">
    <source>
        <dbReference type="EMBL" id="KAK3679888.1"/>
    </source>
</evidence>
<accession>A0AAE0WXN7</accession>
<gene>
    <name evidence="1" type="ORF">LTR78_000264</name>
</gene>
<proteinExistence type="predicted"/>
<dbReference type="Proteomes" id="UP001274830">
    <property type="component" value="Unassembled WGS sequence"/>
</dbReference>
<organism evidence="1 2">
    <name type="scientific">Recurvomyces mirabilis</name>
    <dbReference type="NCBI Taxonomy" id="574656"/>
    <lineage>
        <taxon>Eukaryota</taxon>
        <taxon>Fungi</taxon>
        <taxon>Dikarya</taxon>
        <taxon>Ascomycota</taxon>
        <taxon>Pezizomycotina</taxon>
        <taxon>Dothideomycetes</taxon>
        <taxon>Dothideomycetidae</taxon>
        <taxon>Mycosphaerellales</taxon>
        <taxon>Teratosphaeriaceae</taxon>
        <taxon>Recurvomyces</taxon>
    </lineage>
</organism>
<protein>
    <submittedName>
        <fullName evidence="1">Uncharacterized protein</fullName>
    </submittedName>
</protein>
<reference evidence="1" key="1">
    <citation type="submission" date="2023-07" db="EMBL/GenBank/DDBJ databases">
        <title>Black Yeasts Isolated from many extreme environments.</title>
        <authorList>
            <person name="Coleine C."/>
            <person name="Stajich J.E."/>
            <person name="Selbmann L."/>
        </authorList>
    </citation>
    <scope>NUCLEOTIDE SEQUENCE</scope>
    <source>
        <strain evidence="1">CCFEE 5485</strain>
    </source>
</reference>
<keyword evidence="2" id="KW-1185">Reference proteome</keyword>
<comment type="caution">
    <text evidence="1">The sequence shown here is derived from an EMBL/GenBank/DDBJ whole genome shotgun (WGS) entry which is preliminary data.</text>
</comment>
<dbReference type="AlphaFoldDB" id="A0AAE0WXN7"/>
<sequence>MSEHTLGKVVRKAGLRGRMGTILVCLQQVESTGLSLKSEEVMREVLIGIREHAARAEWNAEAVTKARKWAVEVASLLERSEHGSGKVGAGTKDARRRPQVLGLFLELAAVDAFKHKGGQDVDGTVRMYTERLLSCMGDEVQPPSITPLSLGPQLEMLHGVPIYHGLLLADRILGSALPRAEKARSIRDDYEAGLTVLAQALEARGDGALEKEGTYGGQALMCWGSILRD</sequence>
<name>A0AAE0WXN7_9PEZI</name>